<proteinExistence type="predicted"/>
<dbReference type="EMBL" id="MU273936">
    <property type="protein sequence ID" value="KAI0027313.1"/>
    <property type="molecule type" value="Genomic_DNA"/>
</dbReference>
<sequence length="248" mass="27403">MTTVPLLIRRGRRATISLNFSQAAINEENDDLTPPRPSSPALGVRKRPSHLVPTHLVANRPAPRAPSSPLAPRPALRRTQSMLLLQEFPTPPSLDPFPTMDMVKYAPAAPTPSPLNSRELVTENQASSSIASPFSGLMDSEDVLLALPPDLLPQRQKHLRPQPPVRRGRTVCMPYRHSPLRYSLAEEDVAKGTDLYQHNGWLFSLVNGSITPVDDRDMSLDPVAEDSDGSEEDSYEEDPFIYDSILGL</sequence>
<organism evidence="1 2">
    <name type="scientific">Vararia minispora EC-137</name>
    <dbReference type="NCBI Taxonomy" id="1314806"/>
    <lineage>
        <taxon>Eukaryota</taxon>
        <taxon>Fungi</taxon>
        <taxon>Dikarya</taxon>
        <taxon>Basidiomycota</taxon>
        <taxon>Agaricomycotina</taxon>
        <taxon>Agaricomycetes</taxon>
        <taxon>Russulales</taxon>
        <taxon>Lachnocladiaceae</taxon>
        <taxon>Vararia</taxon>
    </lineage>
</organism>
<reference evidence="1" key="1">
    <citation type="submission" date="2021-02" db="EMBL/GenBank/DDBJ databases">
        <authorList>
            <consortium name="DOE Joint Genome Institute"/>
            <person name="Ahrendt S."/>
            <person name="Looney B.P."/>
            <person name="Miyauchi S."/>
            <person name="Morin E."/>
            <person name="Drula E."/>
            <person name="Courty P.E."/>
            <person name="Chicoki N."/>
            <person name="Fauchery L."/>
            <person name="Kohler A."/>
            <person name="Kuo A."/>
            <person name="Labutti K."/>
            <person name="Pangilinan J."/>
            <person name="Lipzen A."/>
            <person name="Riley R."/>
            <person name="Andreopoulos W."/>
            <person name="He G."/>
            <person name="Johnson J."/>
            <person name="Barry K.W."/>
            <person name="Grigoriev I.V."/>
            <person name="Nagy L."/>
            <person name="Hibbett D."/>
            <person name="Henrissat B."/>
            <person name="Matheny P.B."/>
            <person name="Labbe J."/>
            <person name="Martin F."/>
        </authorList>
    </citation>
    <scope>NUCLEOTIDE SEQUENCE</scope>
    <source>
        <strain evidence="1">EC-137</strain>
    </source>
</reference>
<dbReference type="Proteomes" id="UP000814128">
    <property type="component" value="Unassembled WGS sequence"/>
</dbReference>
<name>A0ACB8Q696_9AGAM</name>
<gene>
    <name evidence="1" type="ORF">K488DRAFT_91014</name>
</gene>
<evidence type="ECO:0000313" key="2">
    <source>
        <dbReference type="Proteomes" id="UP000814128"/>
    </source>
</evidence>
<accession>A0ACB8Q696</accession>
<keyword evidence="2" id="KW-1185">Reference proteome</keyword>
<evidence type="ECO:0000313" key="1">
    <source>
        <dbReference type="EMBL" id="KAI0027313.1"/>
    </source>
</evidence>
<comment type="caution">
    <text evidence="1">The sequence shown here is derived from an EMBL/GenBank/DDBJ whole genome shotgun (WGS) entry which is preliminary data.</text>
</comment>
<protein>
    <submittedName>
        <fullName evidence="1">Uncharacterized protein</fullName>
    </submittedName>
</protein>
<reference evidence="1" key="2">
    <citation type="journal article" date="2022" name="New Phytol.">
        <title>Evolutionary transition to the ectomycorrhizal habit in the genomes of a hyperdiverse lineage of mushroom-forming fungi.</title>
        <authorList>
            <person name="Looney B."/>
            <person name="Miyauchi S."/>
            <person name="Morin E."/>
            <person name="Drula E."/>
            <person name="Courty P.E."/>
            <person name="Kohler A."/>
            <person name="Kuo A."/>
            <person name="LaButti K."/>
            <person name="Pangilinan J."/>
            <person name="Lipzen A."/>
            <person name="Riley R."/>
            <person name="Andreopoulos W."/>
            <person name="He G."/>
            <person name="Johnson J."/>
            <person name="Nolan M."/>
            <person name="Tritt A."/>
            <person name="Barry K.W."/>
            <person name="Grigoriev I.V."/>
            <person name="Nagy L.G."/>
            <person name="Hibbett D."/>
            <person name="Henrissat B."/>
            <person name="Matheny P.B."/>
            <person name="Labbe J."/>
            <person name="Martin F.M."/>
        </authorList>
    </citation>
    <scope>NUCLEOTIDE SEQUENCE</scope>
    <source>
        <strain evidence="1">EC-137</strain>
    </source>
</reference>